<dbReference type="InterPro" id="IPR012312">
    <property type="entry name" value="Hemerythrin-like"/>
</dbReference>
<evidence type="ECO:0000313" key="3">
    <source>
        <dbReference type="Proteomes" id="UP001254165"/>
    </source>
</evidence>
<sequence>MEATHLLREEHEVITRVINALEEAAGVVERGGDISPQFFLDAAQFVRGFADGCHHKKEENVFFPALVAHGMAIEGGPIGVMLAEHDQGRRTIRALVAAAERWAQGDLSARTEVAQQARAYAALLRQHIEKENHVLFPLAEDILPPETQAHLVERFDHLEHEETGAGIHEKYLALAERLCAAVSQG</sequence>
<dbReference type="PANTHER" id="PTHR39966:SF1">
    <property type="entry name" value="HEMERYTHRIN-LIKE DOMAIN-CONTAINING PROTEIN"/>
    <property type="match status" value="1"/>
</dbReference>
<dbReference type="Proteomes" id="UP001254165">
    <property type="component" value="Unassembled WGS sequence"/>
</dbReference>
<feature type="domain" description="Hemerythrin-like" evidence="1">
    <location>
        <begin position="4"/>
        <end position="139"/>
    </location>
</feature>
<proteinExistence type="predicted"/>
<dbReference type="PANTHER" id="PTHR39966">
    <property type="entry name" value="BLL2471 PROTEIN-RELATED"/>
    <property type="match status" value="1"/>
</dbReference>
<dbReference type="RefSeq" id="WP_315625086.1">
    <property type="nucleotide sequence ID" value="NZ_JAUHMF010000002.1"/>
</dbReference>
<dbReference type="Pfam" id="PF01814">
    <property type="entry name" value="Hemerythrin"/>
    <property type="match status" value="1"/>
</dbReference>
<name>A0ABU3NQU3_9CHLR</name>
<protein>
    <submittedName>
        <fullName evidence="2">Hemerythrin domain-containing protein</fullName>
    </submittedName>
</protein>
<keyword evidence="3" id="KW-1185">Reference proteome</keyword>
<comment type="caution">
    <text evidence="2">The sequence shown here is derived from an EMBL/GenBank/DDBJ whole genome shotgun (WGS) entry which is preliminary data.</text>
</comment>
<dbReference type="CDD" id="cd12108">
    <property type="entry name" value="Hr-like"/>
    <property type="match status" value="1"/>
</dbReference>
<accession>A0ABU3NQU3</accession>
<evidence type="ECO:0000259" key="1">
    <source>
        <dbReference type="Pfam" id="PF01814"/>
    </source>
</evidence>
<reference evidence="2 3" key="1">
    <citation type="submission" date="2023-07" db="EMBL/GenBank/DDBJ databases">
        <title>Novel species of Thermanaerothrix with wide hydrolytic capabilities.</title>
        <authorList>
            <person name="Zayulina K.S."/>
            <person name="Podosokorskaya O.A."/>
            <person name="Elcheninov A.G."/>
        </authorList>
    </citation>
    <scope>NUCLEOTIDE SEQUENCE [LARGE SCALE GENOMIC DNA]</scope>
    <source>
        <strain evidence="2 3">4228-RoL</strain>
    </source>
</reference>
<evidence type="ECO:0000313" key="2">
    <source>
        <dbReference type="EMBL" id="MDT8898427.1"/>
    </source>
</evidence>
<gene>
    <name evidence="2" type="ORF">QYE77_09120</name>
</gene>
<organism evidence="2 3">
    <name type="scientific">Thermanaerothrix solaris</name>
    <dbReference type="NCBI Taxonomy" id="3058434"/>
    <lineage>
        <taxon>Bacteria</taxon>
        <taxon>Bacillati</taxon>
        <taxon>Chloroflexota</taxon>
        <taxon>Anaerolineae</taxon>
        <taxon>Anaerolineales</taxon>
        <taxon>Anaerolineaceae</taxon>
        <taxon>Thermanaerothrix</taxon>
    </lineage>
</organism>
<dbReference type="Gene3D" id="1.20.120.520">
    <property type="entry name" value="nmb1532 protein domain like"/>
    <property type="match status" value="1"/>
</dbReference>
<dbReference type="EMBL" id="JAUHMF010000002">
    <property type="protein sequence ID" value="MDT8898427.1"/>
    <property type="molecule type" value="Genomic_DNA"/>
</dbReference>